<name>U5NC94_9BURK</name>
<sequence length="106" mass="11836">MKKAVMSIIFIFVFTPTVFGMSATTVENGCACLSETWLNDMTQFVISKDMKSFEAYVKTNKCIILKSGLKVTVTKSPGMFGGKVEFVYNGIKFWATRESLTNYSAE</sequence>
<dbReference type="AlphaFoldDB" id="U5NC94"/>
<dbReference type="RefSeq" id="WP_022773976.1">
    <property type="nucleotide sequence ID" value="NC_022576.1"/>
</dbReference>
<feature type="signal peptide" evidence="1">
    <location>
        <begin position="1"/>
        <end position="20"/>
    </location>
</feature>
<dbReference type="Proteomes" id="UP000017184">
    <property type="component" value="Chromosome"/>
</dbReference>
<organism evidence="2 3">
    <name type="scientific">Candidatus Symbiobacter mobilis CR</name>
    <dbReference type="NCBI Taxonomy" id="946483"/>
    <lineage>
        <taxon>Bacteria</taxon>
        <taxon>Pseudomonadati</taxon>
        <taxon>Pseudomonadota</taxon>
        <taxon>Betaproteobacteria</taxon>
        <taxon>Burkholderiales</taxon>
        <taxon>Comamonadaceae</taxon>
    </lineage>
</organism>
<reference evidence="2 3" key="1">
    <citation type="journal article" date="2013" name="Genome Biol.">
        <title>Genomic analysis reveals key aspects of prokaryotic symbiosis in the phototrophic consortium "Chlorochromatium aggregatum".</title>
        <authorList>
            <person name="Liu Z."/>
            <person name="Muller J."/>
            <person name="Li T."/>
            <person name="Alvey R.M."/>
            <person name="Vogl K."/>
            <person name="Frigaard N.U."/>
            <person name="Rockwell N.C."/>
            <person name="Boyd E.S."/>
            <person name="Tomsho L.P."/>
            <person name="Schuster S.C."/>
            <person name="Henke P."/>
            <person name="Rohde M."/>
            <person name="Overmann J."/>
            <person name="Bryant D.A."/>
        </authorList>
    </citation>
    <scope>NUCLEOTIDE SEQUENCE [LARGE SCALE GENOMIC DNA]</scope>
    <source>
        <strain evidence="2">CR</strain>
    </source>
</reference>
<dbReference type="HOGENOM" id="CLU_2218298_0_0_4"/>
<evidence type="ECO:0000313" key="2">
    <source>
        <dbReference type="EMBL" id="AGX87809.1"/>
    </source>
</evidence>
<protein>
    <submittedName>
        <fullName evidence="2">Uncharacterized protein</fullName>
    </submittedName>
</protein>
<accession>U5NC94</accession>
<proteinExistence type="predicted"/>
<gene>
    <name evidence="2" type="ORF">Cenrod_1725</name>
</gene>
<evidence type="ECO:0000256" key="1">
    <source>
        <dbReference type="SAM" id="SignalP"/>
    </source>
</evidence>
<evidence type="ECO:0000313" key="3">
    <source>
        <dbReference type="Proteomes" id="UP000017184"/>
    </source>
</evidence>
<keyword evidence="3" id="KW-1185">Reference proteome</keyword>
<dbReference type="KEGG" id="cbx:Cenrod_1725"/>
<keyword evidence="1" id="KW-0732">Signal</keyword>
<dbReference type="EMBL" id="CP004885">
    <property type="protein sequence ID" value="AGX87809.1"/>
    <property type="molecule type" value="Genomic_DNA"/>
</dbReference>
<feature type="chain" id="PRO_5004663031" evidence="1">
    <location>
        <begin position="21"/>
        <end position="106"/>
    </location>
</feature>